<sequence>MSYSSNVPRERNIGSEFMGDVHKDIIPRDIHFGISKAAQRHWFDNDLQKTAIIDCFSVALPEGERFFIRSLTHYANKLSDKELTAEIKGYSVQEAFHTREHLDYNNSLKALGYDVDKMEANLCATLKTIKSPMIRLAVTCAIEHFTAVFSFAVLRHPEVFEGADIRYRRLWTWHALEELEHMAVAIDVFKDASRDMPAWKRYFLRTGAINGVAVTFLINYLRNVGLYARADGEKTGIRFWARFWWLLIVKPGFARFSLLAFLKYYLPGYDPAKERDEKLIDTWREWVDRETSELIAKPKTAPALAPAN</sequence>
<gene>
    <name evidence="1" type="ORF">DYI23_13800</name>
</gene>
<evidence type="ECO:0000313" key="2">
    <source>
        <dbReference type="Proteomes" id="UP000705379"/>
    </source>
</evidence>
<keyword evidence="1" id="KW-0378">Hydrolase</keyword>
<evidence type="ECO:0000313" key="1">
    <source>
        <dbReference type="EMBL" id="MBS8261293.1"/>
    </source>
</evidence>
<dbReference type="PANTHER" id="PTHR39456">
    <property type="entry name" value="METAL-DEPENDENT HYDROLASE"/>
    <property type="match status" value="1"/>
</dbReference>
<comment type="caution">
    <text evidence="1">The sequence shown here is derived from an EMBL/GenBank/DDBJ whole genome shotgun (WGS) entry which is preliminary data.</text>
</comment>
<proteinExistence type="predicted"/>
<accession>A0A944GSX9</accession>
<dbReference type="Pfam" id="PF10118">
    <property type="entry name" value="Metal_hydrol"/>
    <property type="match status" value="1"/>
</dbReference>
<dbReference type="InterPro" id="IPR016516">
    <property type="entry name" value="UCP07580"/>
</dbReference>
<dbReference type="EMBL" id="QTKU01000003">
    <property type="protein sequence ID" value="MBS8261293.1"/>
    <property type="molecule type" value="Genomic_DNA"/>
</dbReference>
<dbReference type="AlphaFoldDB" id="A0A944GSX9"/>
<dbReference type="PIRSF" id="PIRSF007580">
    <property type="entry name" value="UCP07580"/>
    <property type="match status" value="1"/>
</dbReference>
<dbReference type="Proteomes" id="UP000705379">
    <property type="component" value="Unassembled WGS sequence"/>
</dbReference>
<dbReference type="GO" id="GO:0016787">
    <property type="term" value="F:hydrolase activity"/>
    <property type="evidence" value="ECO:0007669"/>
    <property type="project" value="UniProtKB-KW"/>
</dbReference>
<organism evidence="1 2">
    <name type="scientific">Roseibium polysiphoniae</name>
    <dbReference type="NCBI Taxonomy" id="2571221"/>
    <lineage>
        <taxon>Bacteria</taxon>
        <taxon>Pseudomonadati</taxon>
        <taxon>Pseudomonadota</taxon>
        <taxon>Alphaproteobacteria</taxon>
        <taxon>Hyphomicrobiales</taxon>
        <taxon>Stappiaceae</taxon>
        <taxon>Roseibium</taxon>
    </lineage>
</organism>
<name>A0A944GSX9_9HYPH</name>
<protein>
    <submittedName>
        <fullName evidence="1">Metal-dependent hydrolase</fullName>
    </submittedName>
</protein>
<reference evidence="1" key="1">
    <citation type="submission" date="2018-08" db="EMBL/GenBank/DDBJ databases">
        <authorList>
            <person name="Jin W."/>
            <person name="Wang H."/>
            <person name="Yang Y."/>
            <person name="Li M."/>
            <person name="Liu J."/>
        </authorList>
    </citation>
    <scope>NUCLEOTIDE SEQUENCE</scope>
    <source>
        <strain evidence="1">AESS21</strain>
    </source>
</reference>
<dbReference type="PANTHER" id="PTHR39456:SF1">
    <property type="entry name" value="METAL-DEPENDENT HYDROLASE"/>
    <property type="match status" value="1"/>
</dbReference>
<reference evidence="1" key="2">
    <citation type="journal article" date="2021" name="Microorganisms">
        <title>Bacterial Dimethylsulfoniopropionate Biosynthesis in the East China Sea.</title>
        <authorList>
            <person name="Liu J."/>
            <person name="Zhang Y."/>
            <person name="Liu J."/>
            <person name="Zhong H."/>
            <person name="Williams B.T."/>
            <person name="Zheng Y."/>
            <person name="Curson A.R.J."/>
            <person name="Sun C."/>
            <person name="Sun H."/>
            <person name="Song D."/>
            <person name="Wagner Mackenzie B."/>
            <person name="Bermejo Martinez A."/>
            <person name="Todd J.D."/>
            <person name="Zhang X.H."/>
        </authorList>
    </citation>
    <scope>NUCLEOTIDE SEQUENCE</scope>
    <source>
        <strain evidence="1">AESS21</strain>
    </source>
</reference>